<proteinExistence type="predicted"/>
<sequence>MIDVGLLRRSTAINKSKIITPAKTAIVTTHVVVDSIVRIVPVS</sequence>
<dbReference type="EMBL" id="CAFBQE010000096">
    <property type="protein sequence ID" value="CAB5053009.1"/>
    <property type="molecule type" value="Genomic_DNA"/>
</dbReference>
<organism evidence="1">
    <name type="scientific">freshwater metagenome</name>
    <dbReference type="NCBI Taxonomy" id="449393"/>
    <lineage>
        <taxon>unclassified sequences</taxon>
        <taxon>metagenomes</taxon>
        <taxon>ecological metagenomes</taxon>
    </lineage>
</organism>
<protein>
    <submittedName>
        <fullName evidence="1">Unannotated protein</fullName>
    </submittedName>
</protein>
<name>A0A6J7TGH0_9ZZZZ</name>
<reference evidence="1" key="1">
    <citation type="submission" date="2020-05" db="EMBL/GenBank/DDBJ databases">
        <authorList>
            <person name="Chiriac C."/>
            <person name="Salcher M."/>
            <person name="Ghai R."/>
            <person name="Kavagutti S V."/>
        </authorList>
    </citation>
    <scope>NUCLEOTIDE SEQUENCE</scope>
</reference>
<gene>
    <name evidence="1" type="ORF">UFOPK4284_01079</name>
</gene>
<dbReference type="AlphaFoldDB" id="A0A6J7TGH0"/>
<accession>A0A6J7TGH0</accession>
<evidence type="ECO:0000313" key="1">
    <source>
        <dbReference type="EMBL" id="CAB5053009.1"/>
    </source>
</evidence>